<keyword evidence="1" id="KW-0238">DNA-binding</keyword>
<dbReference type="PANTHER" id="PTHR21677">
    <property type="entry name" value="CRAMPED PROTEIN"/>
    <property type="match status" value="1"/>
</dbReference>
<accession>A0A4S8J6I1</accession>
<dbReference type="AlphaFoldDB" id="A0A4S8J6I1"/>
<dbReference type="GO" id="GO:0005634">
    <property type="term" value="C:nucleus"/>
    <property type="evidence" value="ECO:0007669"/>
    <property type="project" value="TreeGrafter"/>
</dbReference>
<dbReference type="SMART" id="SM00717">
    <property type="entry name" value="SANT"/>
    <property type="match status" value="1"/>
</dbReference>
<dbReference type="Proteomes" id="UP000317650">
    <property type="component" value="Chromosome 3"/>
</dbReference>
<dbReference type="PANTHER" id="PTHR21677:SF1">
    <property type="entry name" value="PROTEIN CRAMPED-LIKE"/>
    <property type="match status" value="1"/>
</dbReference>
<feature type="region of interest" description="Disordered" evidence="3">
    <location>
        <begin position="1"/>
        <end position="35"/>
    </location>
</feature>
<gene>
    <name evidence="6" type="ORF">C4D60_Mb03t00140</name>
</gene>
<dbReference type="GO" id="GO:0007389">
    <property type="term" value="P:pattern specification process"/>
    <property type="evidence" value="ECO:0007669"/>
    <property type="project" value="TreeGrafter"/>
</dbReference>
<organism evidence="6 7">
    <name type="scientific">Musa balbisiana</name>
    <name type="common">Banana</name>
    <dbReference type="NCBI Taxonomy" id="52838"/>
    <lineage>
        <taxon>Eukaryota</taxon>
        <taxon>Viridiplantae</taxon>
        <taxon>Streptophyta</taxon>
        <taxon>Embryophyta</taxon>
        <taxon>Tracheophyta</taxon>
        <taxon>Spermatophyta</taxon>
        <taxon>Magnoliopsida</taxon>
        <taxon>Liliopsida</taxon>
        <taxon>Zingiberales</taxon>
        <taxon>Musaceae</taxon>
        <taxon>Musa</taxon>
    </lineage>
</organism>
<sequence length="731" mass="82006">MENQTSPTENLLINNANNTSPSSSSMCTDTQNPVKKPTRQWAAWTRQEEENFFNALRQVGKNFEKITCRVQSKNKDQVRHYYYRLVRRMNKLLGPDFVLTLKTRRIRMLQCSDDVLYARWSLLEKHSCTASKLHLKPRRFKIFIEALENQLLKDRNKTRRKRLPEDIYSPTSTTILSKGPGNDIYPVKLLTVESPSTNKSTASRGTFHKNDMFSNMNCRRDLSSMRPLRQKRRPGVVASAEYKRWEKAAIAGVSLVADAAEELERATNNISFSYNEETYHVLANKICTNTGICSTEMAKAIIEPSLKLKLQLFPVDEQTLNVLEKDGHNPHLELTLSSRKRISSVVEHLNRKWGDSSIAVGEIMLFPFSVKQEDLASSKRWTSKDTVVSAADVYATVGSPTIFRLRYGWFSTAEAGSEGVEVSHTTLCPDDCLHSEDTENENQAVSVKDLATSVVDLPEPPEADCVECEERFPEPLQPSYGEKARAQSSWKNKDVVNTEEICVLMSAGEWADSLTNISVGDLLNEASKAANSKHMNFPNQPSVSCLKQASFSCDSFDAAIAAHMSGHHLSSLSDKASQPSIWDAEETCDEFSFQMLSAQAQERLKPASSTCTDGDEQFSSKSSPGIQNFLKDFGEQRSKDDPRCDKSEVETCKDRISSDGSNHEKDPCLADIYWSDSLGPLDLDMPPSKFQGQDLIFSDSLSLSSLSRLLANSLDEFQNCSLFCLDSKDRA</sequence>
<dbReference type="InterPro" id="IPR001005">
    <property type="entry name" value="SANT/Myb"/>
</dbReference>
<comment type="caution">
    <text evidence="6">The sequence shown here is derived from an EMBL/GenBank/DDBJ whole genome shotgun (WGS) entry which is preliminary data.</text>
</comment>
<evidence type="ECO:0000256" key="1">
    <source>
        <dbReference type="ARBA" id="ARBA00023125"/>
    </source>
</evidence>
<dbReference type="Gene3D" id="1.20.58.1880">
    <property type="match status" value="1"/>
</dbReference>
<proteinExistence type="predicted"/>
<dbReference type="SUPFAM" id="SSF46689">
    <property type="entry name" value="Homeodomain-like"/>
    <property type="match status" value="1"/>
</dbReference>
<feature type="compositionally biased region" description="Polar residues" evidence="3">
    <location>
        <begin position="1"/>
        <end position="13"/>
    </location>
</feature>
<dbReference type="PROSITE" id="PS51293">
    <property type="entry name" value="SANT"/>
    <property type="match status" value="1"/>
</dbReference>
<evidence type="ECO:0000313" key="7">
    <source>
        <dbReference type="Proteomes" id="UP000317650"/>
    </source>
</evidence>
<dbReference type="Pfam" id="PF00249">
    <property type="entry name" value="Myb_DNA-binding"/>
    <property type="match status" value="1"/>
</dbReference>
<dbReference type="EMBL" id="PYDT01000006">
    <property type="protein sequence ID" value="THU57120.1"/>
    <property type="molecule type" value="Genomic_DNA"/>
</dbReference>
<evidence type="ECO:0000259" key="4">
    <source>
        <dbReference type="PROSITE" id="PS50090"/>
    </source>
</evidence>
<dbReference type="GO" id="GO:0003682">
    <property type="term" value="F:chromatin binding"/>
    <property type="evidence" value="ECO:0007669"/>
    <property type="project" value="InterPro"/>
</dbReference>
<evidence type="ECO:0000313" key="6">
    <source>
        <dbReference type="EMBL" id="THU57120.1"/>
    </source>
</evidence>
<dbReference type="CDD" id="cd00167">
    <property type="entry name" value="SANT"/>
    <property type="match status" value="1"/>
</dbReference>
<dbReference type="GO" id="GO:0003677">
    <property type="term" value="F:DNA binding"/>
    <property type="evidence" value="ECO:0007669"/>
    <property type="project" value="UniProtKB-KW"/>
</dbReference>
<protein>
    <submittedName>
        <fullName evidence="6">Uncharacterized protein</fullName>
    </submittedName>
</protein>
<evidence type="ECO:0000256" key="2">
    <source>
        <dbReference type="ARBA" id="ARBA00023242"/>
    </source>
</evidence>
<reference evidence="6 7" key="1">
    <citation type="journal article" date="2019" name="Nat. Plants">
        <title>Genome sequencing of Musa balbisiana reveals subgenome evolution and function divergence in polyploid bananas.</title>
        <authorList>
            <person name="Yao X."/>
        </authorList>
    </citation>
    <scope>NUCLEOTIDE SEQUENCE [LARGE SCALE GENOMIC DNA]</scope>
    <source>
        <strain evidence="7">cv. DH-PKW</strain>
        <tissue evidence="6">Leaves</tissue>
    </source>
</reference>
<feature type="compositionally biased region" description="Low complexity" evidence="3">
    <location>
        <begin position="14"/>
        <end position="25"/>
    </location>
</feature>
<dbReference type="InterPro" id="IPR055315">
    <property type="entry name" value="Cramped-like"/>
</dbReference>
<dbReference type="InterPro" id="IPR017884">
    <property type="entry name" value="SANT_dom"/>
</dbReference>
<evidence type="ECO:0000259" key="5">
    <source>
        <dbReference type="PROSITE" id="PS51293"/>
    </source>
</evidence>
<evidence type="ECO:0000256" key="3">
    <source>
        <dbReference type="SAM" id="MobiDB-lite"/>
    </source>
</evidence>
<dbReference type="STRING" id="52838.A0A4S8J6I1"/>
<dbReference type="PROSITE" id="PS50090">
    <property type="entry name" value="MYB_LIKE"/>
    <property type="match status" value="1"/>
</dbReference>
<dbReference type="InterPro" id="IPR009057">
    <property type="entry name" value="Homeodomain-like_sf"/>
</dbReference>
<feature type="domain" description="Myb-like" evidence="4">
    <location>
        <begin position="36"/>
        <end position="86"/>
    </location>
</feature>
<keyword evidence="2" id="KW-0539">Nucleus</keyword>
<name>A0A4S8J6I1_MUSBA</name>
<dbReference type="FunFam" id="1.10.10.60:FF:000287">
    <property type="entry name" value="TSL-kinase interacting protein 1"/>
    <property type="match status" value="1"/>
</dbReference>
<keyword evidence="7" id="KW-1185">Reference proteome</keyword>
<feature type="domain" description="SANT" evidence="5">
    <location>
        <begin position="44"/>
        <end position="90"/>
    </location>
</feature>